<evidence type="ECO:0000313" key="1">
    <source>
        <dbReference type="EMBL" id="MBZ7974702.1"/>
    </source>
</evidence>
<accession>A0ACC5W1A0</accession>
<dbReference type="Proteomes" id="UP001319828">
    <property type="component" value="Unassembled WGS sequence"/>
</dbReference>
<sequence>MKILYSLILLSPIYVMAATEYDIVPRTINFVIFIVILYYFSANFFKNFYKNRIIKISSKIDEIQKNLLESKAKKIDIMKKIEEAKANSVAAISMAKKEADIYMQKIKEETQNEITLLEQNFEDQKKYELRKMKKEVVSCALQEIFEDIRLKQNEIIDIISKKVS</sequence>
<dbReference type="EMBL" id="JACHUQ010000007">
    <property type="protein sequence ID" value="MBZ7974702.1"/>
    <property type="molecule type" value="Genomic_DNA"/>
</dbReference>
<evidence type="ECO:0000313" key="2">
    <source>
        <dbReference type="Proteomes" id="UP001319828"/>
    </source>
</evidence>
<comment type="caution">
    <text evidence="1">The sequence shown here is derived from an EMBL/GenBank/DDBJ whole genome shotgun (WGS) entry which is preliminary data.</text>
</comment>
<organism evidence="1 2">
    <name type="scientific">Campylobacter molothri</name>
    <dbReference type="NCBI Taxonomy" id="1032242"/>
    <lineage>
        <taxon>Bacteria</taxon>
        <taxon>Pseudomonadati</taxon>
        <taxon>Campylobacterota</taxon>
        <taxon>Epsilonproteobacteria</taxon>
        <taxon>Campylobacterales</taxon>
        <taxon>Campylobacteraceae</taxon>
        <taxon>Campylobacter</taxon>
    </lineage>
</organism>
<name>A0ACC5W1A0_9BACT</name>
<keyword evidence="2" id="KW-1185">Reference proteome</keyword>
<proteinExistence type="predicted"/>
<reference evidence="1" key="1">
    <citation type="submission" date="2020-07" db="EMBL/GenBank/DDBJ databases">
        <title>Campylobacter molothri sp. nov. isolated from wild birds.</title>
        <authorList>
            <person name="Miller W.G."/>
            <person name="Chapman M.H."/>
            <person name="Yee E."/>
            <person name="Lopes B.S."/>
            <person name="Forbes K.J."/>
        </authorList>
    </citation>
    <scope>NUCLEOTIDE SEQUENCE</scope>
    <source>
        <strain evidence="1">RM9754</strain>
    </source>
</reference>
<gene>
    <name evidence="1" type="ORF">H2252_04845</name>
</gene>
<protein>
    <submittedName>
        <fullName evidence="1">F0F1 ATP synthase subunit B</fullName>
    </submittedName>
</protein>